<dbReference type="GO" id="GO:0005886">
    <property type="term" value="C:plasma membrane"/>
    <property type="evidence" value="ECO:0007669"/>
    <property type="project" value="UniProtKB-SubCell"/>
</dbReference>
<evidence type="ECO:0000256" key="1">
    <source>
        <dbReference type="ARBA" id="ARBA00004651"/>
    </source>
</evidence>
<feature type="transmembrane region" description="Helical" evidence="8">
    <location>
        <begin position="178"/>
        <end position="199"/>
    </location>
</feature>
<dbReference type="Gene3D" id="1.10.3720.10">
    <property type="entry name" value="MetI-like"/>
    <property type="match status" value="1"/>
</dbReference>
<dbReference type="PANTHER" id="PTHR42929">
    <property type="entry name" value="INNER MEMBRANE ABC TRANSPORTER PERMEASE PROTEIN YDCU-RELATED-RELATED"/>
    <property type="match status" value="1"/>
</dbReference>
<dbReference type="PROSITE" id="PS50928">
    <property type="entry name" value="ABC_TM1"/>
    <property type="match status" value="1"/>
</dbReference>
<dbReference type="AlphaFoldDB" id="A0A7X6DI79"/>
<accession>A0A7X6DI79</accession>
<feature type="transmembrane region" description="Helical" evidence="8">
    <location>
        <begin position="359"/>
        <end position="380"/>
    </location>
</feature>
<comment type="similarity">
    <text evidence="2">Belongs to the binding-protein-dependent transport system permease family. CysTW subfamily.</text>
</comment>
<dbReference type="CDD" id="cd06261">
    <property type="entry name" value="TM_PBP2"/>
    <property type="match status" value="1"/>
</dbReference>
<feature type="transmembrane region" description="Helical" evidence="8">
    <location>
        <begin position="303"/>
        <end position="332"/>
    </location>
</feature>
<evidence type="ECO:0000256" key="7">
    <source>
        <dbReference type="ARBA" id="ARBA00023136"/>
    </source>
</evidence>
<keyword evidence="4" id="KW-1003">Cell membrane</keyword>
<feature type="transmembrane region" description="Helical" evidence="8">
    <location>
        <begin position="262"/>
        <end position="282"/>
    </location>
</feature>
<keyword evidence="7 8" id="KW-0472">Membrane</keyword>
<dbReference type="SUPFAM" id="SSF161098">
    <property type="entry name" value="MetI-like"/>
    <property type="match status" value="1"/>
</dbReference>
<gene>
    <name evidence="10" type="ORF">RAMLITH_17560</name>
</gene>
<evidence type="ECO:0000256" key="4">
    <source>
        <dbReference type="ARBA" id="ARBA00022475"/>
    </source>
</evidence>
<dbReference type="PANTHER" id="PTHR42929:SF5">
    <property type="entry name" value="ABC TRANSPORTER PERMEASE PROTEIN"/>
    <property type="match status" value="1"/>
</dbReference>
<evidence type="ECO:0000256" key="5">
    <source>
        <dbReference type="ARBA" id="ARBA00022692"/>
    </source>
</evidence>
<evidence type="ECO:0000259" key="9">
    <source>
        <dbReference type="PROSITE" id="PS50928"/>
    </source>
</evidence>
<keyword evidence="3 8" id="KW-0813">Transport</keyword>
<feature type="transmembrane region" description="Helical" evidence="8">
    <location>
        <begin position="211"/>
        <end position="232"/>
    </location>
</feature>
<evidence type="ECO:0000256" key="6">
    <source>
        <dbReference type="ARBA" id="ARBA00022989"/>
    </source>
</evidence>
<keyword evidence="6 8" id="KW-1133">Transmembrane helix</keyword>
<reference evidence="10 11" key="1">
    <citation type="journal article" date="2020" name="Nature">
        <title>Bacterial chemolithoautotrophy via manganese oxidation.</title>
        <authorList>
            <person name="Yu H."/>
            <person name="Leadbetter J.R."/>
        </authorList>
    </citation>
    <scope>NUCLEOTIDE SEQUENCE [LARGE SCALE GENOMIC DNA]</scope>
    <source>
        <strain evidence="10 11">RBP-1</strain>
    </source>
</reference>
<dbReference type="GO" id="GO:0055085">
    <property type="term" value="P:transmembrane transport"/>
    <property type="evidence" value="ECO:0007669"/>
    <property type="project" value="InterPro"/>
</dbReference>
<dbReference type="InterPro" id="IPR000515">
    <property type="entry name" value="MetI-like"/>
</dbReference>
<keyword evidence="11" id="KW-1185">Reference proteome</keyword>
<name>A0A7X6DI79_9BURK</name>
<sequence>MPQHQRTFLLLPLAAFLLVFFVAPLAWLLSLAVREAEVPRALPRTVAALHDWRPGQPVPPPVFAGLAQDLVEARAASTLADAARRLNYEVNGVRSTLMRAAREVNSAGAGAAFDAAFFAAVDPALASPDFFAAVQRARGPVSAYYLLAAFDLGRDAQGDVERVAPANRIYVDVLLRTLGISASVTVLCLLLGFPVAMLLTQVNDKTADWLMILVLLPFWTSLLVRTAAWVVVLQREGMVNGLLLRLGVISEPLTLIYNRTGVLIAMTHVLLPFMILPLYGVLKGIPPHYMRAAASLGAPPVTAFLRVYLPLAAPAIAAGSLMVFILAMGYYITPALVGGGSDQMLSYFVATYTTDTGNWGLAAALGLLMLVTTLALYAVAHRLSGGRALSMG</sequence>
<evidence type="ECO:0000256" key="2">
    <source>
        <dbReference type="ARBA" id="ARBA00007069"/>
    </source>
</evidence>
<dbReference type="InterPro" id="IPR035906">
    <property type="entry name" value="MetI-like_sf"/>
</dbReference>
<evidence type="ECO:0000256" key="3">
    <source>
        <dbReference type="ARBA" id="ARBA00022448"/>
    </source>
</evidence>
<comment type="subcellular location">
    <subcellularLocation>
        <location evidence="1 8">Cell membrane</location>
        <topology evidence="1 8">Multi-pass membrane protein</topology>
    </subcellularLocation>
</comment>
<dbReference type="RefSeq" id="WP_168108765.1">
    <property type="nucleotide sequence ID" value="NZ_VTOX01000007.1"/>
</dbReference>
<dbReference type="Proteomes" id="UP000521868">
    <property type="component" value="Unassembled WGS sequence"/>
</dbReference>
<comment type="caution">
    <text evidence="10">The sequence shown here is derived from an EMBL/GenBank/DDBJ whole genome shotgun (WGS) entry which is preliminary data.</text>
</comment>
<organism evidence="10 11">
    <name type="scientific">Ramlibacter lithotrophicus</name>
    <dbReference type="NCBI Taxonomy" id="2606681"/>
    <lineage>
        <taxon>Bacteria</taxon>
        <taxon>Pseudomonadati</taxon>
        <taxon>Pseudomonadota</taxon>
        <taxon>Betaproteobacteria</taxon>
        <taxon>Burkholderiales</taxon>
        <taxon>Comamonadaceae</taxon>
        <taxon>Ramlibacter</taxon>
    </lineage>
</organism>
<protein>
    <submittedName>
        <fullName evidence="10">ABC transporter permease</fullName>
    </submittedName>
</protein>
<evidence type="ECO:0000313" key="10">
    <source>
        <dbReference type="EMBL" id="NKE67633.1"/>
    </source>
</evidence>
<keyword evidence="5 8" id="KW-0812">Transmembrane</keyword>
<dbReference type="EMBL" id="VTOX01000007">
    <property type="protein sequence ID" value="NKE67633.1"/>
    <property type="molecule type" value="Genomic_DNA"/>
</dbReference>
<proteinExistence type="inferred from homology"/>
<evidence type="ECO:0000313" key="11">
    <source>
        <dbReference type="Proteomes" id="UP000521868"/>
    </source>
</evidence>
<feature type="domain" description="ABC transmembrane type-1" evidence="9">
    <location>
        <begin position="174"/>
        <end position="380"/>
    </location>
</feature>
<evidence type="ECO:0000256" key="8">
    <source>
        <dbReference type="RuleBase" id="RU363032"/>
    </source>
</evidence>
<dbReference type="Pfam" id="PF00528">
    <property type="entry name" value="BPD_transp_1"/>
    <property type="match status" value="1"/>
</dbReference>